<gene>
    <name evidence="2" type="ORF">BmR1_04g04955</name>
</gene>
<protein>
    <recommendedName>
        <fullName evidence="1">RAP domain-containing protein</fullName>
    </recommendedName>
</protein>
<evidence type="ECO:0000313" key="2">
    <source>
        <dbReference type="EMBL" id="CCF75190.1"/>
    </source>
</evidence>
<accession>I7JCH3</accession>
<dbReference type="InterPro" id="IPR013584">
    <property type="entry name" value="RAP"/>
</dbReference>
<name>I7JCH3_BABMR</name>
<dbReference type="Gene3D" id="3.40.960.10">
    <property type="entry name" value="VSR Endonuclease"/>
    <property type="match status" value="1"/>
</dbReference>
<evidence type="ECO:0000313" key="3">
    <source>
        <dbReference type="Proteomes" id="UP000002899"/>
    </source>
</evidence>
<proteinExistence type="predicted"/>
<reference evidence="2 3" key="2">
    <citation type="journal article" date="2013" name="PLoS ONE">
        <title>Whole genome mapping and re-organization of the nuclear and mitochondrial genomes of Babesia microti isolates.</title>
        <authorList>
            <person name="Cornillot E."/>
            <person name="Dassouli A."/>
            <person name="Garg A."/>
            <person name="Pachikara N."/>
            <person name="Randazzo S."/>
            <person name="Depoix D."/>
            <person name="Carcy B."/>
            <person name="Delbecq S."/>
            <person name="Frutos R."/>
            <person name="Silva J.C."/>
            <person name="Sutton R."/>
            <person name="Krause P.J."/>
            <person name="Mamoun C.B."/>
        </authorList>
    </citation>
    <scope>NUCLEOTIDE SEQUENCE [LARGE SCALE GENOMIC DNA]</scope>
    <source>
        <strain evidence="2 3">RI</strain>
    </source>
</reference>
<dbReference type="KEGG" id="bmic:BmR1_04g04955"/>
<dbReference type="PROSITE" id="PS51286">
    <property type="entry name" value="RAP"/>
    <property type="match status" value="1"/>
</dbReference>
<dbReference type="RefSeq" id="XP_012649598.1">
    <property type="nucleotide sequence ID" value="XM_012794144.1"/>
</dbReference>
<feature type="domain" description="RAP" evidence="1">
    <location>
        <begin position="399"/>
        <end position="470"/>
    </location>
</feature>
<organism evidence="2 3">
    <name type="scientific">Babesia microti (strain RI)</name>
    <dbReference type="NCBI Taxonomy" id="1133968"/>
    <lineage>
        <taxon>Eukaryota</taxon>
        <taxon>Sar</taxon>
        <taxon>Alveolata</taxon>
        <taxon>Apicomplexa</taxon>
        <taxon>Aconoidasida</taxon>
        <taxon>Piroplasmida</taxon>
        <taxon>Babesiidae</taxon>
        <taxon>Babesia</taxon>
    </lineage>
</organism>
<dbReference type="VEuPathDB" id="PiroplasmaDB:BmR1_04g04955"/>
<dbReference type="AlphaFoldDB" id="I7JCH3"/>
<reference evidence="2 3" key="3">
    <citation type="journal article" date="2016" name="Sci. Rep.">
        <title>Genome-wide diversity and gene expression profiling of Babesia microti isolates identify polymorphic genes that mediate host-pathogen interactions.</title>
        <authorList>
            <person name="Silva J.C."/>
            <person name="Cornillot E."/>
            <person name="McCracken C."/>
            <person name="Usmani-Brown S."/>
            <person name="Dwivedi A."/>
            <person name="Ifeonu O.O."/>
            <person name="Crabtree J."/>
            <person name="Gotia H.T."/>
            <person name="Virji A.Z."/>
            <person name="Reynes C."/>
            <person name="Colinge J."/>
            <person name="Kumar V."/>
            <person name="Lawres L."/>
            <person name="Pazzi J.E."/>
            <person name="Pablo J.V."/>
            <person name="Hung C."/>
            <person name="Brancato J."/>
            <person name="Kumari P."/>
            <person name="Orvis J."/>
            <person name="Tretina K."/>
            <person name="Chibucos M."/>
            <person name="Ott S."/>
            <person name="Sadzewicz L."/>
            <person name="Sengamalay N."/>
            <person name="Shetty A.C."/>
            <person name="Su Q."/>
            <person name="Tallon L."/>
            <person name="Fraser C.M."/>
            <person name="Frutos R."/>
            <person name="Molina D.M."/>
            <person name="Krause P.J."/>
            <person name="Ben Mamoun C."/>
        </authorList>
    </citation>
    <scope>NUCLEOTIDE SEQUENCE [LARGE SCALE GENOMIC DNA]</scope>
    <source>
        <strain evidence="2 3">RI</strain>
    </source>
</reference>
<dbReference type="GeneID" id="24425636"/>
<dbReference type="InterPro" id="IPR011335">
    <property type="entry name" value="Restrct_endonuc-II-like"/>
</dbReference>
<dbReference type="GO" id="GO:0006281">
    <property type="term" value="P:DNA repair"/>
    <property type="evidence" value="ECO:0007669"/>
    <property type="project" value="UniProtKB-ARBA"/>
</dbReference>
<dbReference type="Pfam" id="PF08373">
    <property type="entry name" value="RAP"/>
    <property type="match status" value="1"/>
</dbReference>
<reference evidence="2 3" key="1">
    <citation type="journal article" date="2012" name="Nucleic Acids Res.">
        <title>Sequencing of the smallest Apicomplexan genome from the human pathogen Babesia microti.</title>
        <authorList>
            <person name="Cornillot E."/>
            <person name="Hadj-Kaddour K."/>
            <person name="Dassouli A."/>
            <person name="Noel B."/>
            <person name="Ranwez V."/>
            <person name="Vacherie B."/>
            <person name="Augagneur Y."/>
            <person name="Bres V."/>
            <person name="Duclos A."/>
            <person name="Randazzo S."/>
            <person name="Carcy B."/>
            <person name="Debierre-Grockiego F."/>
            <person name="Delbecq S."/>
            <person name="Moubri-Menage K."/>
            <person name="Shams-Eldin H."/>
            <person name="Usmani-Brown S."/>
            <person name="Bringaud F."/>
            <person name="Wincker P."/>
            <person name="Vivares C.P."/>
            <person name="Schwarz R.T."/>
            <person name="Schetters T.P."/>
            <person name="Krause P.J."/>
            <person name="Gorenflot A."/>
            <person name="Berry V."/>
            <person name="Barbe V."/>
            <person name="Ben Mamoun C."/>
        </authorList>
    </citation>
    <scope>NUCLEOTIDE SEQUENCE [LARGE SCALE GENOMIC DNA]</scope>
    <source>
        <strain evidence="2 3">RI</strain>
    </source>
</reference>
<dbReference type="OrthoDB" id="291694at2759"/>
<keyword evidence="3" id="KW-1185">Reference proteome</keyword>
<dbReference type="SUPFAM" id="SSF52980">
    <property type="entry name" value="Restriction endonuclease-like"/>
    <property type="match status" value="1"/>
</dbReference>
<evidence type="ECO:0000259" key="1">
    <source>
        <dbReference type="PROSITE" id="PS51286"/>
    </source>
</evidence>
<sequence length="472" mass="53437">MCNLPLVESYLERYLRVSSGKWCKLVLNLTQSDAKPEFLLGYQRHLRALTTFKLVKLLRKCTEIGLRCDINGNDFLRAGLTEFVRRFKCSGSNDGLDVVVVRDISYVLRRIRFCQADTSQVSVCCISVCSSCTNLYGELLNYAGSELLLEAVKLLGTKIVNDGYKIRRVKGSKHLSESAITPYFEVIGSINLEFCNKVRQLSILYRKCIIQSKSLLNIATVLHVLSKIGCRCGLLKKKLLKQLSYNKLLQLLNNEKSDSTKQISIGQLICSALHLSSTRMAGLSHTLLCNLTRIIVEKWSFGSLHDSLKSQMALYHSYITTTNVNVDDRVKEVLNAIKRDFVQIRPKPMIKSVILEPLKWKTTVFQQQVSNLLKEMGYDIDCEVHIYPYIVDILVDNKVIIEVNGPCHYTYHCSDKNDYGVINSALKLNKNTILKEKLLNGCGYKVIHVSYADWPSDKDSQISKLAALLDAT</sequence>
<dbReference type="Proteomes" id="UP000002899">
    <property type="component" value="Chromosome IV"/>
</dbReference>
<dbReference type="EMBL" id="LN871599">
    <property type="protein sequence ID" value="CCF75190.1"/>
    <property type="molecule type" value="Genomic_DNA"/>
</dbReference>